<organism evidence="2 3">
    <name type="scientific">Segatella copri</name>
    <dbReference type="NCBI Taxonomy" id="165179"/>
    <lineage>
        <taxon>Bacteria</taxon>
        <taxon>Pseudomonadati</taxon>
        <taxon>Bacteroidota</taxon>
        <taxon>Bacteroidia</taxon>
        <taxon>Bacteroidales</taxon>
        <taxon>Prevotellaceae</taxon>
        <taxon>Segatella</taxon>
    </lineage>
</organism>
<accession>A0AA91YY96</accession>
<keyword evidence="1" id="KW-1133">Transmembrane helix</keyword>
<keyword evidence="1" id="KW-0472">Membrane</keyword>
<protein>
    <submittedName>
        <fullName evidence="2">Uncharacterized protein</fullName>
    </submittedName>
</protein>
<feature type="transmembrane region" description="Helical" evidence="1">
    <location>
        <begin position="28"/>
        <end position="51"/>
    </location>
</feature>
<dbReference type="AlphaFoldDB" id="A0AA91YY96"/>
<name>A0AA91YY96_9BACT</name>
<reference evidence="2 3" key="1">
    <citation type="submission" date="2017-07" db="EMBL/GenBank/DDBJ databases">
        <title>Draft genome sequence of Prevotella copri isolated from the gut of healthy adult Indian.</title>
        <authorList>
            <person name="Das B."/>
            <person name="Bag S."/>
            <person name="Ghosh T.S."/>
        </authorList>
    </citation>
    <scope>NUCLEOTIDE SEQUENCE [LARGE SCALE GENOMIC DNA]</scope>
    <source>
        <strain evidence="2 3">Indica</strain>
    </source>
</reference>
<comment type="caution">
    <text evidence="2">The sequence shown here is derived from an EMBL/GenBank/DDBJ whole genome shotgun (WGS) entry which is preliminary data.</text>
</comment>
<evidence type="ECO:0000313" key="2">
    <source>
        <dbReference type="EMBL" id="OXL45389.1"/>
    </source>
</evidence>
<proteinExistence type="predicted"/>
<sequence>MIEHSTFLFKDSKNLTGSLVLELAKLPLLWFGQLYLLLYCFLPLYSVLILFKKVVLLAFKPLLHNPFF</sequence>
<gene>
    <name evidence="2" type="ORF">CFT61_01200</name>
</gene>
<dbReference type="Proteomes" id="UP000215155">
    <property type="component" value="Unassembled WGS sequence"/>
</dbReference>
<dbReference type="EMBL" id="NMPZ01000001">
    <property type="protein sequence ID" value="OXL45389.1"/>
    <property type="molecule type" value="Genomic_DNA"/>
</dbReference>
<evidence type="ECO:0000313" key="3">
    <source>
        <dbReference type="Proteomes" id="UP000215155"/>
    </source>
</evidence>
<keyword evidence="1" id="KW-0812">Transmembrane</keyword>
<evidence type="ECO:0000256" key="1">
    <source>
        <dbReference type="SAM" id="Phobius"/>
    </source>
</evidence>